<dbReference type="EC" id="3.1.3.11" evidence="3 11"/>
<name>I0IC00_PHYMF</name>
<keyword evidence="16" id="KW-1185">Reference proteome</keyword>
<dbReference type="GO" id="GO:0006002">
    <property type="term" value="P:fructose 6-phosphate metabolic process"/>
    <property type="evidence" value="ECO:0007669"/>
    <property type="project" value="TreeGrafter"/>
</dbReference>
<dbReference type="EMBL" id="AP012338">
    <property type="protein sequence ID" value="BAM02788.1"/>
    <property type="molecule type" value="Genomic_DNA"/>
</dbReference>
<evidence type="ECO:0000256" key="5">
    <source>
        <dbReference type="ARBA" id="ARBA00022723"/>
    </source>
</evidence>
<comment type="pathway">
    <text evidence="11">Carbohydrate biosynthesis; gluconeogenesis.</text>
</comment>
<dbReference type="GO" id="GO:0005986">
    <property type="term" value="P:sucrose biosynthetic process"/>
    <property type="evidence" value="ECO:0007669"/>
    <property type="project" value="TreeGrafter"/>
</dbReference>
<comment type="cofactor">
    <cofactor evidence="11">
        <name>Mg(2+)</name>
        <dbReference type="ChEBI" id="CHEBI:18420"/>
    </cofactor>
    <text evidence="11">Binds 2 magnesium ions per subunit.</text>
</comment>
<dbReference type="GO" id="GO:0006094">
    <property type="term" value="P:gluconeogenesis"/>
    <property type="evidence" value="ECO:0007669"/>
    <property type="project" value="UniProtKB-UniRule"/>
</dbReference>
<dbReference type="FunFam" id="3.30.540.10:FF:000002">
    <property type="entry name" value="Fructose-1,6-bisphosphatase class 1"/>
    <property type="match status" value="1"/>
</dbReference>
<dbReference type="GO" id="GO:0030388">
    <property type="term" value="P:fructose 1,6-bisphosphate metabolic process"/>
    <property type="evidence" value="ECO:0007669"/>
    <property type="project" value="TreeGrafter"/>
</dbReference>
<evidence type="ECO:0000313" key="15">
    <source>
        <dbReference type="EMBL" id="BAM02788.1"/>
    </source>
</evidence>
<evidence type="ECO:0000259" key="13">
    <source>
        <dbReference type="Pfam" id="PF00316"/>
    </source>
</evidence>
<feature type="binding site" evidence="11">
    <location>
        <position position="278"/>
    </location>
    <ligand>
        <name>Mg(2+)</name>
        <dbReference type="ChEBI" id="CHEBI:18420"/>
        <label>2</label>
    </ligand>
</feature>
<dbReference type="KEGG" id="phm:PSMK_06290"/>
<accession>I0IC00</accession>
<comment type="caution">
    <text evidence="11">Lacks conserved residue(s) required for the propagation of feature annotation.</text>
</comment>
<evidence type="ECO:0000256" key="12">
    <source>
        <dbReference type="RuleBase" id="RU000508"/>
    </source>
</evidence>
<feature type="binding site" evidence="11">
    <location>
        <position position="119"/>
    </location>
    <ligand>
        <name>Mg(2+)</name>
        <dbReference type="ChEBI" id="CHEBI:18420"/>
        <label>1</label>
    </ligand>
</feature>
<dbReference type="InterPro" id="IPR028343">
    <property type="entry name" value="FBPtase"/>
</dbReference>
<keyword evidence="5 11" id="KW-0479">Metal-binding</keyword>
<feature type="domain" description="Fructose-1-6-bisphosphatase class I N-terminal" evidence="13">
    <location>
        <begin position="11"/>
        <end position="199"/>
    </location>
</feature>
<comment type="subcellular location">
    <subcellularLocation>
        <location evidence="11">Cytoplasm</location>
    </subcellularLocation>
</comment>
<dbReference type="PANTHER" id="PTHR11556">
    <property type="entry name" value="FRUCTOSE-1,6-BISPHOSPHATASE-RELATED"/>
    <property type="match status" value="1"/>
</dbReference>
<feature type="binding site" evidence="11">
    <location>
        <position position="242"/>
    </location>
    <ligand>
        <name>substrate</name>
    </ligand>
</feature>
<feature type="binding site" evidence="11">
    <location>
        <position position="213"/>
    </location>
    <ligand>
        <name>substrate</name>
    </ligand>
</feature>
<dbReference type="AlphaFoldDB" id="I0IC00"/>
<evidence type="ECO:0000259" key="14">
    <source>
        <dbReference type="Pfam" id="PF18913"/>
    </source>
</evidence>
<dbReference type="PRINTS" id="PR00115">
    <property type="entry name" value="F16BPHPHTASE"/>
</dbReference>
<comment type="subunit">
    <text evidence="11">Homotetramer.</text>
</comment>
<dbReference type="InterPro" id="IPR033391">
    <property type="entry name" value="FBPase_N"/>
</dbReference>
<dbReference type="InterPro" id="IPR000146">
    <property type="entry name" value="FBPase_class-1"/>
</dbReference>
<reference evidence="15 16" key="1">
    <citation type="submission" date="2012-02" db="EMBL/GenBank/DDBJ databases">
        <title>Complete genome sequence of Phycisphaera mikurensis NBRC 102666.</title>
        <authorList>
            <person name="Ankai A."/>
            <person name="Hosoyama A."/>
            <person name="Terui Y."/>
            <person name="Sekine M."/>
            <person name="Fukai R."/>
            <person name="Kato Y."/>
            <person name="Nakamura S."/>
            <person name="Yamada-Narita S."/>
            <person name="Kawakoshi A."/>
            <person name="Fukunaga Y."/>
            <person name="Yamazaki S."/>
            <person name="Fujita N."/>
        </authorList>
    </citation>
    <scope>NUCLEOTIDE SEQUENCE [LARGE SCALE GENOMIC DNA]</scope>
    <source>
        <strain evidence="16">NBRC 102666 / KCTC 22515 / FYK2301M01</strain>
    </source>
</reference>
<dbReference type="HAMAP" id="MF_01855">
    <property type="entry name" value="FBPase_class1"/>
    <property type="match status" value="1"/>
</dbReference>
<evidence type="ECO:0000256" key="10">
    <source>
        <dbReference type="ARBA" id="ARBA00081210"/>
    </source>
</evidence>
<comment type="similarity">
    <text evidence="2 11 12">Belongs to the FBPase class 1 family.</text>
</comment>
<evidence type="ECO:0000256" key="1">
    <source>
        <dbReference type="ARBA" id="ARBA00001273"/>
    </source>
</evidence>
<dbReference type="SUPFAM" id="SSF56655">
    <property type="entry name" value="Carbohydrate phosphatase"/>
    <property type="match status" value="1"/>
</dbReference>
<evidence type="ECO:0000256" key="3">
    <source>
        <dbReference type="ARBA" id="ARBA00013093"/>
    </source>
</evidence>
<keyword evidence="7 11" id="KW-0460">Magnesium</keyword>
<keyword evidence="8 11" id="KW-0119">Carbohydrate metabolism</keyword>
<dbReference type="RefSeq" id="WP_014436008.1">
    <property type="nucleotide sequence ID" value="NC_017080.1"/>
</dbReference>
<dbReference type="InterPro" id="IPR044015">
    <property type="entry name" value="FBPase_C_dom"/>
</dbReference>
<organism evidence="15 16">
    <name type="scientific">Phycisphaera mikurensis (strain NBRC 102666 / KCTC 22515 / FYK2301M01)</name>
    <dbReference type="NCBI Taxonomy" id="1142394"/>
    <lineage>
        <taxon>Bacteria</taxon>
        <taxon>Pseudomonadati</taxon>
        <taxon>Planctomycetota</taxon>
        <taxon>Phycisphaerae</taxon>
        <taxon>Phycisphaerales</taxon>
        <taxon>Phycisphaeraceae</taxon>
        <taxon>Phycisphaera</taxon>
    </lineage>
</organism>
<dbReference type="NCBIfam" id="NF006778">
    <property type="entry name" value="PRK09293.1-1"/>
    <property type="match status" value="1"/>
</dbReference>
<dbReference type="OrthoDB" id="9806756at2"/>
<keyword evidence="6 11" id="KW-0378">Hydrolase</keyword>
<feature type="domain" description="Fructose-1-6-bisphosphatase class 1 C-terminal" evidence="14">
    <location>
        <begin position="203"/>
        <end position="329"/>
    </location>
</feature>
<feature type="binding site" evidence="11">
    <location>
        <position position="272"/>
    </location>
    <ligand>
        <name>substrate</name>
    </ligand>
</feature>
<proteinExistence type="inferred from homology"/>
<feature type="binding site" evidence="11">
    <location>
        <position position="119"/>
    </location>
    <ligand>
        <name>Mg(2+)</name>
        <dbReference type="ChEBI" id="CHEBI:18420"/>
        <label>2</label>
    </ligand>
</feature>
<dbReference type="GO" id="GO:0006000">
    <property type="term" value="P:fructose metabolic process"/>
    <property type="evidence" value="ECO:0007669"/>
    <property type="project" value="TreeGrafter"/>
</dbReference>
<dbReference type="eggNOG" id="COG0158">
    <property type="taxonomic scope" value="Bacteria"/>
</dbReference>
<evidence type="ECO:0000256" key="11">
    <source>
        <dbReference type="HAMAP-Rule" id="MF_01855"/>
    </source>
</evidence>
<evidence type="ECO:0000256" key="8">
    <source>
        <dbReference type="ARBA" id="ARBA00023277"/>
    </source>
</evidence>
<dbReference type="Gene3D" id="3.30.540.10">
    <property type="entry name" value="Fructose-1,6-Bisphosphatase, subunit A, domain 1"/>
    <property type="match status" value="1"/>
</dbReference>
<sequence length="332" mass="36706">MPRKIDGDFVTFTQFIQEEQNRHPEATGDFSWLMSGVALATRMIGSYIRRAGLIDVWGDQGTTNVQGETVKKLDIMANDALKRTLGYRGNVGIIASEEDDEPRVISEVEGEDSYIVMFDPLDGSSNIDVNVSVGTIFTVFKNPPEIEGAAKSVLQPGSKQIAAGYVLYGSSTVLVYTCGQGTHMFTLDPQYGTYLLTRENITIPQHTPSYSVNEAYSHGFPEGYRRYLDWVKLEKPRYSSRYVGSLVADFHRILIKGGVYFYPETNANPEGKLRLMYESNPLAFLAEQAGGAASTGTQRILDVMPGDVHHRTPLVIGGKRNVDEVLDMLQAG</sequence>
<dbReference type="PIRSF" id="PIRSF500210">
    <property type="entry name" value="FBPtase"/>
    <property type="match status" value="1"/>
</dbReference>
<dbReference type="Pfam" id="PF00316">
    <property type="entry name" value="FBPase"/>
    <property type="match status" value="1"/>
</dbReference>
<evidence type="ECO:0000256" key="2">
    <source>
        <dbReference type="ARBA" id="ARBA00010941"/>
    </source>
</evidence>
<feature type="binding site" evidence="11">
    <location>
        <position position="97"/>
    </location>
    <ligand>
        <name>Mg(2+)</name>
        <dbReference type="ChEBI" id="CHEBI:18420"/>
        <label>1</label>
    </ligand>
</feature>
<dbReference type="CDD" id="cd00354">
    <property type="entry name" value="FBPase"/>
    <property type="match status" value="1"/>
</dbReference>
<comment type="catalytic activity">
    <reaction evidence="1 11">
        <text>beta-D-fructose 1,6-bisphosphate + H2O = beta-D-fructose 6-phosphate + phosphate</text>
        <dbReference type="Rhea" id="RHEA:11064"/>
        <dbReference type="ChEBI" id="CHEBI:15377"/>
        <dbReference type="ChEBI" id="CHEBI:32966"/>
        <dbReference type="ChEBI" id="CHEBI:43474"/>
        <dbReference type="ChEBI" id="CHEBI:57634"/>
        <dbReference type="EC" id="3.1.3.11"/>
    </reaction>
</comment>
<dbReference type="PIRSF" id="PIRSF000904">
    <property type="entry name" value="FBPtase_SBPase"/>
    <property type="match status" value="1"/>
</dbReference>
<gene>
    <name evidence="11 15" type="primary">fbp</name>
    <name evidence="15" type="ordered locus">PSMK_06290</name>
</gene>
<dbReference type="PATRIC" id="fig|1142394.8.peg.644"/>
<evidence type="ECO:0000313" key="16">
    <source>
        <dbReference type="Proteomes" id="UP000007881"/>
    </source>
</evidence>
<evidence type="ECO:0000256" key="4">
    <source>
        <dbReference type="ARBA" id="ARBA00022490"/>
    </source>
</evidence>
<dbReference type="GO" id="GO:0005829">
    <property type="term" value="C:cytosol"/>
    <property type="evidence" value="ECO:0007669"/>
    <property type="project" value="TreeGrafter"/>
</dbReference>
<keyword evidence="4 11" id="KW-0963">Cytoplasm</keyword>
<evidence type="ECO:0000256" key="9">
    <source>
        <dbReference type="ARBA" id="ARBA00072069"/>
    </source>
</evidence>
<dbReference type="Pfam" id="PF18913">
    <property type="entry name" value="FBPase_C"/>
    <property type="match status" value="1"/>
</dbReference>
<feature type="binding site" evidence="11">
    <location>
        <begin position="122"/>
        <end position="125"/>
    </location>
    <ligand>
        <name>substrate</name>
    </ligand>
</feature>
<dbReference type="UniPathway" id="UPA00138"/>
<dbReference type="GO" id="GO:0042132">
    <property type="term" value="F:fructose 1,6-bisphosphate 1-phosphatase activity"/>
    <property type="evidence" value="ECO:0007669"/>
    <property type="project" value="UniProtKB-UniRule"/>
</dbReference>
<feature type="binding site" evidence="11">
    <location>
        <position position="121"/>
    </location>
    <ligand>
        <name>Mg(2+)</name>
        <dbReference type="ChEBI" id="CHEBI:18420"/>
        <label>1</label>
    </ligand>
</feature>
<evidence type="ECO:0000256" key="7">
    <source>
        <dbReference type="ARBA" id="ARBA00022842"/>
    </source>
</evidence>
<dbReference type="Gene3D" id="3.40.190.80">
    <property type="match status" value="1"/>
</dbReference>
<feature type="binding site" evidence="11">
    <location>
        <position position="122"/>
    </location>
    <ligand>
        <name>Mg(2+)</name>
        <dbReference type="ChEBI" id="CHEBI:18420"/>
        <label>2</label>
    </ligand>
</feature>
<dbReference type="STRING" id="1142394.PSMK_06290"/>
<evidence type="ECO:0000256" key="6">
    <source>
        <dbReference type="ARBA" id="ARBA00022801"/>
    </source>
</evidence>
<dbReference type="Proteomes" id="UP000007881">
    <property type="component" value="Chromosome"/>
</dbReference>
<dbReference type="GO" id="GO:0000287">
    <property type="term" value="F:magnesium ion binding"/>
    <property type="evidence" value="ECO:0007669"/>
    <property type="project" value="UniProtKB-UniRule"/>
</dbReference>
<dbReference type="PANTHER" id="PTHR11556:SF35">
    <property type="entry name" value="SEDOHEPTULOSE-1,7-BISPHOSPHATASE, CHLOROPLASTIC"/>
    <property type="match status" value="1"/>
</dbReference>
<dbReference type="HOGENOM" id="CLU_039977_2_2_0"/>
<protein>
    <recommendedName>
        <fullName evidence="9 11">Fructose-1,6-bisphosphatase class 1</fullName>
        <shortName evidence="11">FBPase class 1</shortName>
        <ecNumber evidence="3 11">3.1.3.11</ecNumber>
    </recommendedName>
    <alternativeName>
        <fullName evidence="10 11">D-fructose-1,6-bisphosphate 1-phosphohydrolase class 1</fullName>
    </alternativeName>
</protein>